<dbReference type="Proteomes" id="UP000635278">
    <property type="component" value="Unassembled WGS sequence"/>
</dbReference>
<reference evidence="2 3" key="1">
    <citation type="journal article" date="2020" name="Int. J. Syst. Evol. Microbiol.">
        <title>Novel acetic acid bacteria from cider fermentations: Acetobacter conturbans sp. nov. and Acetobacter fallax sp. nov.</title>
        <authorList>
            <person name="Sombolestani A.S."/>
            <person name="Cleenwerck I."/>
            <person name="Cnockaert M."/>
            <person name="Borremans W."/>
            <person name="Wieme A.D."/>
            <person name="De Vuyst L."/>
            <person name="Vandamme P."/>
        </authorList>
    </citation>
    <scope>NUCLEOTIDE SEQUENCE [LARGE SCALE GENOMIC DNA]</scope>
    <source>
        <strain evidence="2 3">LMG 30640</strain>
    </source>
</reference>
<accession>A0ABX0JQZ3</accession>
<dbReference type="RefSeq" id="WP_173583819.1">
    <property type="nucleotide sequence ID" value="NZ_WOTB01000016.1"/>
</dbReference>
<evidence type="ECO:0000313" key="2">
    <source>
        <dbReference type="EMBL" id="NHN85425.1"/>
    </source>
</evidence>
<gene>
    <name evidence="2" type="ORF">GOB93_12345</name>
</gene>
<keyword evidence="3" id="KW-1185">Reference proteome</keyword>
<dbReference type="InterPro" id="IPR001155">
    <property type="entry name" value="OxRdtase_FMN_N"/>
</dbReference>
<evidence type="ECO:0000259" key="1">
    <source>
        <dbReference type="Pfam" id="PF00724"/>
    </source>
</evidence>
<proteinExistence type="predicted"/>
<protein>
    <submittedName>
        <fullName evidence="2">Alkene reductase</fullName>
    </submittedName>
</protein>
<dbReference type="CDD" id="cd02933">
    <property type="entry name" value="OYE_like_FMN"/>
    <property type="match status" value="1"/>
</dbReference>
<dbReference type="PANTHER" id="PTHR22893">
    <property type="entry name" value="NADH OXIDOREDUCTASE-RELATED"/>
    <property type="match status" value="1"/>
</dbReference>
<name>A0ABX0JQZ3_9PROT</name>
<evidence type="ECO:0000313" key="3">
    <source>
        <dbReference type="Proteomes" id="UP000635278"/>
    </source>
</evidence>
<dbReference type="PANTHER" id="PTHR22893:SF91">
    <property type="entry name" value="NADPH DEHYDROGENASE 2-RELATED"/>
    <property type="match status" value="1"/>
</dbReference>
<dbReference type="SUPFAM" id="SSF51395">
    <property type="entry name" value="FMN-linked oxidoreductases"/>
    <property type="match status" value="1"/>
</dbReference>
<feature type="domain" description="NADH:flavin oxidoreductase/NADH oxidase N-terminal" evidence="1">
    <location>
        <begin position="5"/>
        <end position="349"/>
    </location>
</feature>
<dbReference type="InterPro" id="IPR013785">
    <property type="entry name" value="Aldolase_TIM"/>
</dbReference>
<dbReference type="Pfam" id="PF00724">
    <property type="entry name" value="Oxidored_FMN"/>
    <property type="match status" value="1"/>
</dbReference>
<comment type="caution">
    <text evidence="2">The sequence shown here is derived from an EMBL/GenBank/DDBJ whole genome shotgun (WGS) entry which is preliminary data.</text>
</comment>
<organism evidence="2 3">
    <name type="scientific">Acetobacter musti</name>
    <dbReference type="NCBI Taxonomy" id="864732"/>
    <lineage>
        <taxon>Bacteria</taxon>
        <taxon>Pseudomonadati</taxon>
        <taxon>Pseudomonadota</taxon>
        <taxon>Alphaproteobacteria</taxon>
        <taxon>Acetobacterales</taxon>
        <taxon>Acetobacteraceae</taxon>
        <taxon>Acetobacter</taxon>
    </lineage>
</organism>
<dbReference type="InterPro" id="IPR045247">
    <property type="entry name" value="Oye-like"/>
</dbReference>
<dbReference type="Gene3D" id="3.20.20.70">
    <property type="entry name" value="Aldolase class I"/>
    <property type="match status" value="1"/>
</dbReference>
<sequence length="378" mass="41261">MTSSSLFGPVRLGDLSLENRIFLPPLTRCRSSQPGDIPNALMADYYAQRTEAGFLITEGTQIEPRGQGYAWTSGIYSPEQIAGWKLITDAVHQKKRPIFAQLWHVGRVSHHLLQPGHQPPVAPSTVAATGVNVFIPTGPGTGKLVPPDTPRALTIPEIHDLVALYAQAARNALAAGFDGVEIHAANGYLINQFLSERANFRTDAYGGSLSNRLRFLREVVEAVSAVVSPDRMGVRFSPLFSTTTEERVYLGLLESNPAETYTAAVRVLAEAGIAYVSLAEADWDNAPDMPDSFRAAVRDIFPNRILCAGRYNLTRAQHVLGNGWADMIGFGRTFIANPDLPARLEHGWPLTPLDAATLYGGGAHGYTDYPFHNRDIQK</sequence>
<dbReference type="EMBL" id="WOTB01000016">
    <property type="protein sequence ID" value="NHN85425.1"/>
    <property type="molecule type" value="Genomic_DNA"/>
</dbReference>